<proteinExistence type="predicted"/>
<dbReference type="EMBL" id="JAUEPR010000036">
    <property type="protein sequence ID" value="KAK0472978.1"/>
    <property type="molecule type" value="Genomic_DNA"/>
</dbReference>
<evidence type="ECO:0000256" key="1">
    <source>
        <dbReference type="SAM" id="MobiDB-lite"/>
    </source>
</evidence>
<sequence length="356" mass="40119">MSTLPRLDQFGAQAPFVNNSIDDLTPQDFMDYEFMASNYIHSAEGLNLSMLIHSLSIGFKDLLVRDWHMSGIGGLCCLSLPSFIAEMRATFLPRGWDTGIRDSILSSEQADGEAVALWVSRLHAENALLRDTPTIFSNKDLLSHFKQNLNSFYRLRLRHAGDRGDPPSNVQKAIASRPPSADRIRVMDTSGHKRSRSRDSVPRRVSRFSRVSSCSPSRAHRRRHRRSSECNNDGHWEPSSFSSPRYSRRRRTCSISLSRHVDVYGSKAGEIAIPLSIGIPIINHLGLLTLTVGQSQFITRRSVCYKHRRIKVKYLLDDCRFGYPSEDEYRGITLAIGVTLASKVKHLSATIMQEGS</sequence>
<protein>
    <submittedName>
        <fullName evidence="2">Uncharacterized protein</fullName>
    </submittedName>
</protein>
<name>A0AA39U2J3_9AGAR</name>
<evidence type="ECO:0000313" key="3">
    <source>
        <dbReference type="Proteomes" id="UP001175227"/>
    </source>
</evidence>
<organism evidence="2 3">
    <name type="scientific">Armillaria novae-zelandiae</name>
    <dbReference type="NCBI Taxonomy" id="153914"/>
    <lineage>
        <taxon>Eukaryota</taxon>
        <taxon>Fungi</taxon>
        <taxon>Dikarya</taxon>
        <taxon>Basidiomycota</taxon>
        <taxon>Agaricomycotina</taxon>
        <taxon>Agaricomycetes</taxon>
        <taxon>Agaricomycetidae</taxon>
        <taxon>Agaricales</taxon>
        <taxon>Marasmiineae</taxon>
        <taxon>Physalacriaceae</taxon>
        <taxon>Armillaria</taxon>
    </lineage>
</organism>
<evidence type="ECO:0000313" key="2">
    <source>
        <dbReference type="EMBL" id="KAK0472978.1"/>
    </source>
</evidence>
<feature type="region of interest" description="Disordered" evidence="1">
    <location>
        <begin position="160"/>
        <end position="245"/>
    </location>
</feature>
<comment type="caution">
    <text evidence="2">The sequence shown here is derived from an EMBL/GenBank/DDBJ whole genome shotgun (WGS) entry which is preliminary data.</text>
</comment>
<dbReference type="AlphaFoldDB" id="A0AA39U2J3"/>
<keyword evidence="3" id="KW-1185">Reference proteome</keyword>
<accession>A0AA39U2J3</accession>
<feature type="compositionally biased region" description="Low complexity" evidence="1">
    <location>
        <begin position="208"/>
        <end position="217"/>
    </location>
</feature>
<reference evidence="2" key="1">
    <citation type="submission" date="2023-06" db="EMBL/GenBank/DDBJ databases">
        <authorList>
            <consortium name="Lawrence Berkeley National Laboratory"/>
            <person name="Ahrendt S."/>
            <person name="Sahu N."/>
            <person name="Indic B."/>
            <person name="Wong-Bajracharya J."/>
            <person name="Merenyi Z."/>
            <person name="Ke H.-M."/>
            <person name="Monk M."/>
            <person name="Kocsube S."/>
            <person name="Drula E."/>
            <person name="Lipzen A."/>
            <person name="Balint B."/>
            <person name="Henrissat B."/>
            <person name="Andreopoulos B."/>
            <person name="Martin F.M."/>
            <person name="Harder C.B."/>
            <person name="Rigling D."/>
            <person name="Ford K.L."/>
            <person name="Foster G.D."/>
            <person name="Pangilinan J."/>
            <person name="Papanicolaou A."/>
            <person name="Barry K."/>
            <person name="LaButti K."/>
            <person name="Viragh M."/>
            <person name="Koriabine M."/>
            <person name="Yan M."/>
            <person name="Riley R."/>
            <person name="Champramary S."/>
            <person name="Plett K.L."/>
            <person name="Tsai I.J."/>
            <person name="Slot J."/>
            <person name="Sipos G."/>
            <person name="Plett J."/>
            <person name="Nagy L.G."/>
            <person name="Grigoriev I.V."/>
        </authorList>
    </citation>
    <scope>NUCLEOTIDE SEQUENCE</scope>
    <source>
        <strain evidence="2">ICMP 16352</strain>
    </source>
</reference>
<gene>
    <name evidence="2" type="ORF">IW261DRAFT_1596612</name>
</gene>
<dbReference type="Proteomes" id="UP001175227">
    <property type="component" value="Unassembled WGS sequence"/>
</dbReference>